<feature type="region of interest" description="Disordered" evidence="2">
    <location>
        <begin position="179"/>
        <end position="261"/>
    </location>
</feature>
<dbReference type="InterPro" id="IPR036163">
    <property type="entry name" value="HMA_dom_sf"/>
</dbReference>
<evidence type="ECO:0000256" key="2">
    <source>
        <dbReference type="SAM" id="MobiDB-lite"/>
    </source>
</evidence>
<dbReference type="PROSITE" id="PS50846">
    <property type="entry name" value="HMA_2"/>
    <property type="match status" value="1"/>
</dbReference>
<feature type="compositionally biased region" description="Polar residues" evidence="2">
    <location>
        <begin position="208"/>
        <end position="224"/>
    </location>
</feature>
<comment type="subcellular location">
    <subcellularLocation>
        <location evidence="1">Membrane</location>
        <topology evidence="1">Peripheral membrane protein</topology>
    </subcellularLocation>
</comment>
<protein>
    <recommendedName>
        <fullName evidence="4">HMA domain-containing protein</fullName>
    </recommendedName>
</protein>
<dbReference type="InterPro" id="IPR006121">
    <property type="entry name" value="HMA_dom"/>
</dbReference>
<feature type="region of interest" description="Disordered" evidence="2">
    <location>
        <begin position="370"/>
        <end position="391"/>
    </location>
</feature>
<dbReference type="EMBL" id="WJXA01000029">
    <property type="protein sequence ID" value="KAF7116966.1"/>
    <property type="molecule type" value="Genomic_DNA"/>
</dbReference>
<gene>
    <name evidence="5" type="ORF">RHSIM_RhsimUnG0009000</name>
</gene>
<organism evidence="5 6">
    <name type="scientific">Rhododendron simsii</name>
    <name type="common">Sims's rhododendron</name>
    <dbReference type="NCBI Taxonomy" id="118357"/>
    <lineage>
        <taxon>Eukaryota</taxon>
        <taxon>Viridiplantae</taxon>
        <taxon>Streptophyta</taxon>
        <taxon>Embryophyta</taxon>
        <taxon>Tracheophyta</taxon>
        <taxon>Spermatophyta</taxon>
        <taxon>Magnoliopsida</taxon>
        <taxon>eudicotyledons</taxon>
        <taxon>Gunneridae</taxon>
        <taxon>Pentapetalae</taxon>
        <taxon>asterids</taxon>
        <taxon>Ericales</taxon>
        <taxon>Ericaceae</taxon>
        <taxon>Ericoideae</taxon>
        <taxon>Rhodoreae</taxon>
        <taxon>Rhododendron</taxon>
    </lineage>
</organism>
<reference evidence="5" key="1">
    <citation type="submission" date="2019-11" db="EMBL/GenBank/DDBJ databases">
        <authorList>
            <person name="Liu Y."/>
            <person name="Hou J."/>
            <person name="Li T.-Q."/>
            <person name="Guan C.-H."/>
            <person name="Wu X."/>
            <person name="Wu H.-Z."/>
            <person name="Ling F."/>
            <person name="Zhang R."/>
            <person name="Shi X.-G."/>
            <person name="Ren J.-P."/>
            <person name="Chen E.-F."/>
            <person name="Sun J.-M."/>
        </authorList>
    </citation>
    <scope>NUCLEOTIDE SEQUENCE</scope>
    <source>
        <strain evidence="5">Adult_tree_wgs_1</strain>
        <tissue evidence="5">Leaves</tissue>
    </source>
</reference>
<sequence>MKIDLFCASPASTAICSSTDQRSMIRHVTRPIGRHPKALPPIPCQSQPPIDPKPYYQKNRKSTSKKQSDFQRKSSVDKSDLISPPGSSRYLLSDTPFSDMLSDSDRFKALVPSQTLRTGRHGPNDFPSSLYSPRARDSDCFKALAPSHIMRAGHHGPNDSPSSLYSPRARDSDHFKALAPSHKTRAGHLSSPKSSLGGRDSDHVKTLVPSQKTTLGLPSTLKSSSRGRDSDHVKTLVPGQKMGAGDLISADSPSLKSSSSRSCPRDKVFLFSFLILFFVFLFLVLRGLLYLAIVVELKVAIHCKGCEGKVRKHISRMEVDLGLGNNSLFFGAGVTSFHIDLATKKVTVIGDVTPLGVLTSISRVKNAQFWPSPTSSPSSSSSSSPTVGLDY</sequence>
<feature type="domain" description="HMA" evidence="4">
    <location>
        <begin position="292"/>
        <end position="372"/>
    </location>
</feature>
<keyword evidence="3" id="KW-0812">Transmembrane</keyword>
<evidence type="ECO:0000256" key="1">
    <source>
        <dbReference type="ARBA" id="ARBA00004170"/>
    </source>
</evidence>
<dbReference type="GO" id="GO:0009626">
    <property type="term" value="P:plant-type hypersensitive response"/>
    <property type="evidence" value="ECO:0007669"/>
    <property type="project" value="UniProtKB-KW"/>
</dbReference>
<feature type="compositionally biased region" description="Low complexity" evidence="2">
    <location>
        <begin position="371"/>
        <end position="391"/>
    </location>
</feature>
<dbReference type="Proteomes" id="UP000626092">
    <property type="component" value="Unassembled WGS sequence"/>
</dbReference>
<proteinExistence type="predicted"/>
<feature type="region of interest" description="Disordered" evidence="2">
    <location>
        <begin position="31"/>
        <end position="94"/>
    </location>
</feature>
<name>A0A834FWS9_RHOSS</name>
<evidence type="ECO:0000313" key="5">
    <source>
        <dbReference type="EMBL" id="KAF7116966.1"/>
    </source>
</evidence>
<dbReference type="PANTHER" id="PTHR46119">
    <property type="entry name" value="OS08G0405700 PROTEIN"/>
    <property type="match status" value="1"/>
</dbReference>
<dbReference type="PANTHER" id="PTHR46119:SF12">
    <property type="entry name" value="PROTEIN SODIUM POTASSIUM ROOT DEFECTIVE 3"/>
    <property type="match status" value="1"/>
</dbReference>
<dbReference type="Gene3D" id="3.30.70.100">
    <property type="match status" value="1"/>
</dbReference>
<comment type="caution">
    <text evidence="5">The sequence shown here is derived from an EMBL/GenBank/DDBJ whole genome shotgun (WGS) entry which is preliminary data.</text>
</comment>
<evidence type="ECO:0000259" key="4">
    <source>
        <dbReference type="PROSITE" id="PS50846"/>
    </source>
</evidence>
<feature type="region of interest" description="Disordered" evidence="2">
    <location>
        <begin position="150"/>
        <end position="169"/>
    </location>
</feature>
<dbReference type="SUPFAM" id="SSF55008">
    <property type="entry name" value="HMA, heavy metal-associated domain"/>
    <property type="match status" value="1"/>
</dbReference>
<keyword evidence="3" id="KW-1133">Transmembrane helix</keyword>
<keyword evidence="6" id="KW-1185">Reference proteome</keyword>
<dbReference type="GO" id="GO:0046872">
    <property type="term" value="F:metal ion binding"/>
    <property type="evidence" value="ECO:0007669"/>
    <property type="project" value="InterPro"/>
</dbReference>
<keyword evidence="3" id="KW-0472">Membrane</keyword>
<feature type="transmembrane region" description="Helical" evidence="3">
    <location>
        <begin position="268"/>
        <end position="295"/>
    </location>
</feature>
<dbReference type="InterPro" id="IPR044526">
    <property type="entry name" value="NAKR1-3"/>
</dbReference>
<dbReference type="GO" id="GO:0016020">
    <property type="term" value="C:membrane"/>
    <property type="evidence" value="ECO:0007669"/>
    <property type="project" value="UniProtKB-SubCell"/>
</dbReference>
<feature type="compositionally biased region" description="Basic and acidic residues" evidence="2">
    <location>
        <begin position="66"/>
        <end position="80"/>
    </location>
</feature>
<accession>A0A834FWS9</accession>
<dbReference type="OrthoDB" id="689350at2759"/>
<evidence type="ECO:0000256" key="3">
    <source>
        <dbReference type="SAM" id="Phobius"/>
    </source>
</evidence>
<dbReference type="CDD" id="cd00371">
    <property type="entry name" value="HMA"/>
    <property type="match status" value="1"/>
</dbReference>
<feature type="region of interest" description="Disordered" evidence="2">
    <location>
        <begin position="112"/>
        <end position="132"/>
    </location>
</feature>
<dbReference type="AlphaFoldDB" id="A0A834FWS9"/>
<evidence type="ECO:0000313" key="6">
    <source>
        <dbReference type="Proteomes" id="UP000626092"/>
    </source>
</evidence>
<feature type="compositionally biased region" description="Low complexity" evidence="2">
    <location>
        <begin position="249"/>
        <end position="261"/>
    </location>
</feature>